<dbReference type="Gene3D" id="1.10.510.10">
    <property type="entry name" value="Transferase(Phosphotransferase) domain 1"/>
    <property type="match status" value="1"/>
</dbReference>
<accession>A0A7N0UMR1</accession>
<evidence type="ECO:0000313" key="3">
    <source>
        <dbReference type="Proteomes" id="UP000594263"/>
    </source>
</evidence>
<dbReference type="Gramene" id="Kaladp0076s0148.1.v1.1">
    <property type="protein sequence ID" value="Kaladp0076s0148.1.v1.1"/>
    <property type="gene ID" value="Kaladp0076s0148.v1.1"/>
</dbReference>
<feature type="compositionally biased region" description="Polar residues" evidence="1">
    <location>
        <begin position="316"/>
        <end position="344"/>
    </location>
</feature>
<proteinExistence type="predicted"/>
<evidence type="ECO:0000256" key="1">
    <source>
        <dbReference type="SAM" id="MobiDB-lite"/>
    </source>
</evidence>
<reference evidence="2" key="1">
    <citation type="submission" date="2021-01" db="UniProtKB">
        <authorList>
            <consortium name="EnsemblPlants"/>
        </authorList>
    </citation>
    <scope>IDENTIFICATION</scope>
</reference>
<dbReference type="SUPFAM" id="SSF56112">
    <property type="entry name" value="Protein kinase-like (PK-like)"/>
    <property type="match status" value="1"/>
</dbReference>
<protein>
    <submittedName>
        <fullName evidence="2">Uncharacterized protein</fullName>
    </submittedName>
</protein>
<dbReference type="EnsemblPlants" id="Kaladp0076s0148.1.v1.1">
    <property type="protein sequence ID" value="Kaladp0076s0148.1.v1.1"/>
    <property type="gene ID" value="Kaladp0076s0148.v1.1"/>
</dbReference>
<dbReference type="Proteomes" id="UP000594263">
    <property type="component" value="Unplaced"/>
</dbReference>
<feature type="region of interest" description="Disordered" evidence="1">
    <location>
        <begin position="226"/>
        <end position="254"/>
    </location>
</feature>
<keyword evidence="3" id="KW-1185">Reference proteome</keyword>
<evidence type="ECO:0000313" key="2">
    <source>
        <dbReference type="EnsemblPlants" id="Kaladp0076s0148.1.v1.1"/>
    </source>
</evidence>
<name>A0A7N0UMR1_KALFE</name>
<dbReference type="InterPro" id="IPR011009">
    <property type="entry name" value="Kinase-like_dom_sf"/>
</dbReference>
<organism evidence="2 3">
    <name type="scientific">Kalanchoe fedtschenkoi</name>
    <name type="common">Lavender scallops</name>
    <name type="synonym">South American air plant</name>
    <dbReference type="NCBI Taxonomy" id="63787"/>
    <lineage>
        <taxon>Eukaryota</taxon>
        <taxon>Viridiplantae</taxon>
        <taxon>Streptophyta</taxon>
        <taxon>Embryophyta</taxon>
        <taxon>Tracheophyta</taxon>
        <taxon>Spermatophyta</taxon>
        <taxon>Magnoliopsida</taxon>
        <taxon>eudicotyledons</taxon>
        <taxon>Gunneridae</taxon>
        <taxon>Pentapetalae</taxon>
        <taxon>Saxifragales</taxon>
        <taxon>Crassulaceae</taxon>
        <taxon>Kalanchoe</taxon>
    </lineage>
</organism>
<feature type="compositionally biased region" description="Polar residues" evidence="1">
    <location>
        <begin position="226"/>
        <end position="241"/>
    </location>
</feature>
<feature type="region of interest" description="Disordered" evidence="1">
    <location>
        <begin position="316"/>
        <end position="347"/>
    </location>
</feature>
<sequence length="541" mass="58413">MGKDYFLQQSLEEIVKRYPYRTNLSQQDIAKEGQIRLALLDFLRGLVEFDPAKRWSPFQASKHPFVTGEPFTCPYKPPSETPRMPVSRNAKVDHHPGGGHWFAAGLSPNIPGGNRVSLHNSPHFQLNPYAHSNSYGSLGSHGSYNDGIGLGSSYGSYGDNNVSFAYFSPVGPSTMNHHLVHGGVAALGSSPDARRMINQFPYGSCLGMSPSAASYPSLPLGTSPSQFTSPSSYNQVASSPNHFGPTSPARGSYYGSPLGKTASFSQYNRRKGHEISSTQFWQGHCVDGTSGINAEVNPQTIAGSPVHSQLSFKTNNWQQQREGSGNSTAIPISVSDGSSMQSVPVQAAKENCEANSSLLDPGDWDPNYSDELLLQDDGLDVNHTAHQFDKALTLGPSSLPFTDTTGIGRFNEGYYAGTPSMQRTNGSFQTLSYGEVSGSTSSYDPYAGHYHHMLNPAQCLPHLSPNSQIRMSQQLTQRLSQGNPAANRGVHAAFNHGGFNLGGPRSPGSNSFNGFWGRRVDHSVTHLPPASRGRKDMGRIS</sequence>
<dbReference type="OMA" id="GSLMHIH"/>
<dbReference type="AlphaFoldDB" id="A0A7N0UMR1"/>